<dbReference type="SMART" id="SM00331">
    <property type="entry name" value="PP2C_SIG"/>
    <property type="match status" value="1"/>
</dbReference>
<dbReference type="SUPFAM" id="SSF81606">
    <property type="entry name" value="PP2C-like"/>
    <property type="match status" value="1"/>
</dbReference>
<evidence type="ECO:0000259" key="1">
    <source>
        <dbReference type="PROSITE" id="PS51746"/>
    </source>
</evidence>
<dbReference type="EMBL" id="LACI01001753">
    <property type="protein sequence ID" value="KJU83732.1"/>
    <property type="molecule type" value="Genomic_DNA"/>
</dbReference>
<dbReference type="CDD" id="cd00143">
    <property type="entry name" value="PP2Cc"/>
    <property type="match status" value="1"/>
</dbReference>
<evidence type="ECO:0000313" key="3">
    <source>
        <dbReference type="Proteomes" id="UP000033423"/>
    </source>
</evidence>
<name>A0A0F3GPG8_9BACT</name>
<organism evidence="2 3">
    <name type="scientific">Candidatus Magnetobacterium bavaricum</name>
    <dbReference type="NCBI Taxonomy" id="29290"/>
    <lineage>
        <taxon>Bacteria</taxon>
        <taxon>Pseudomonadati</taxon>
        <taxon>Nitrospirota</taxon>
        <taxon>Thermodesulfovibrionia</taxon>
        <taxon>Thermodesulfovibrionales</taxon>
        <taxon>Candidatus Magnetobacteriaceae</taxon>
        <taxon>Candidatus Magnetobacterium</taxon>
    </lineage>
</organism>
<dbReference type="SMART" id="SM00332">
    <property type="entry name" value="PP2Cc"/>
    <property type="match status" value="1"/>
</dbReference>
<dbReference type="PROSITE" id="PS51746">
    <property type="entry name" value="PPM_2"/>
    <property type="match status" value="1"/>
</dbReference>
<dbReference type="Proteomes" id="UP000033423">
    <property type="component" value="Unassembled WGS sequence"/>
</dbReference>
<accession>A0A0F3GPG8</accession>
<proteinExistence type="predicted"/>
<dbReference type="InterPro" id="IPR036457">
    <property type="entry name" value="PPM-type-like_dom_sf"/>
</dbReference>
<keyword evidence="3" id="KW-1185">Reference proteome</keyword>
<comment type="caution">
    <text evidence="2">The sequence shown here is derived from an EMBL/GenBank/DDBJ whole genome shotgun (WGS) entry which is preliminary data.</text>
</comment>
<dbReference type="InterPro" id="IPR015655">
    <property type="entry name" value="PP2C"/>
</dbReference>
<sequence length="262" mass="29283">MLMSLWSAKGKTLMIEYGIKTHVGGRSENQDNCNAVTDEQNGRYCFVVADGLGGHKGGQIASQIAVNTVSESFANVNEDNVSTELTNALLAAHNAIRQRSSADDHLRNMQSTCVVAVILGERMFWAYVGDSRLYIHRQGRLLYQSKDHSVVQLLMDMGEITAEAAKEHPDRNRVLKTLGMPDELRPAVHADGLTLQPGDYILLCTDGFWQYLARTDMQDLCGRYENSSAQKIIEIMVRDIVNMAQQTKENYDNLTAQLIMVR</sequence>
<feature type="domain" description="PPM-type phosphatase" evidence="1">
    <location>
        <begin position="16"/>
        <end position="261"/>
    </location>
</feature>
<dbReference type="AlphaFoldDB" id="A0A0F3GPG8"/>
<gene>
    <name evidence="2" type="ORF">MBAV_004074</name>
</gene>
<dbReference type="Gene3D" id="3.60.40.10">
    <property type="entry name" value="PPM-type phosphatase domain"/>
    <property type="match status" value="1"/>
</dbReference>
<dbReference type="Pfam" id="PF13672">
    <property type="entry name" value="PP2C_2"/>
    <property type="match status" value="1"/>
</dbReference>
<evidence type="ECO:0000313" key="2">
    <source>
        <dbReference type="EMBL" id="KJU83732.1"/>
    </source>
</evidence>
<dbReference type="PANTHER" id="PTHR13832:SF827">
    <property type="entry name" value="PROTEIN PHOSPHATASE 1L"/>
    <property type="match status" value="1"/>
</dbReference>
<reference evidence="2 3" key="1">
    <citation type="submission" date="2015-02" db="EMBL/GenBank/DDBJ databases">
        <title>Single-cell genomics of uncultivated deep-branching MTB reveals a conserved set of magnetosome genes.</title>
        <authorList>
            <person name="Kolinko S."/>
            <person name="Richter M."/>
            <person name="Glockner F.O."/>
            <person name="Brachmann A."/>
            <person name="Schuler D."/>
        </authorList>
    </citation>
    <scope>NUCLEOTIDE SEQUENCE [LARGE SCALE GENOMIC DNA]</scope>
    <source>
        <strain evidence="2">TM-1</strain>
    </source>
</reference>
<dbReference type="GO" id="GO:0004722">
    <property type="term" value="F:protein serine/threonine phosphatase activity"/>
    <property type="evidence" value="ECO:0007669"/>
    <property type="project" value="InterPro"/>
</dbReference>
<dbReference type="PANTHER" id="PTHR13832">
    <property type="entry name" value="PROTEIN PHOSPHATASE 2C"/>
    <property type="match status" value="1"/>
</dbReference>
<protein>
    <submittedName>
        <fullName evidence="2">Protein serine/threonine phosphatase</fullName>
    </submittedName>
</protein>
<dbReference type="InterPro" id="IPR001932">
    <property type="entry name" value="PPM-type_phosphatase-like_dom"/>
</dbReference>